<gene>
    <name evidence="3" type="ORF">GCM10022377_23770</name>
</gene>
<dbReference type="RefSeq" id="WP_344884873.1">
    <property type="nucleotide sequence ID" value="NZ_BAABCJ010000006.1"/>
</dbReference>
<dbReference type="EMBL" id="BAABCJ010000006">
    <property type="protein sequence ID" value="GAA3709333.1"/>
    <property type="molecule type" value="Genomic_DNA"/>
</dbReference>
<dbReference type="SMART" id="SM00855">
    <property type="entry name" value="PGAM"/>
    <property type="match status" value="1"/>
</dbReference>
<comment type="caution">
    <text evidence="3">The sequence shown here is derived from an EMBL/GenBank/DDBJ whole genome shotgun (WGS) entry which is preliminary data.</text>
</comment>
<dbReference type="InterPro" id="IPR013078">
    <property type="entry name" value="His_Pase_superF_clade-1"/>
</dbReference>
<dbReference type="SUPFAM" id="SSF53254">
    <property type="entry name" value="Phosphoglycerate mutase-like"/>
    <property type="match status" value="1"/>
</dbReference>
<accession>A0ABP7DUM4</accession>
<reference evidence="4" key="1">
    <citation type="journal article" date="2019" name="Int. J. Syst. Evol. Microbiol.">
        <title>The Global Catalogue of Microorganisms (GCM) 10K type strain sequencing project: providing services to taxonomists for standard genome sequencing and annotation.</title>
        <authorList>
            <consortium name="The Broad Institute Genomics Platform"/>
            <consortium name="The Broad Institute Genome Sequencing Center for Infectious Disease"/>
            <person name="Wu L."/>
            <person name="Ma J."/>
        </authorList>
    </citation>
    <scope>NUCLEOTIDE SEQUENCE [LARGE SCALE GENOMIC DNA]</scope>
    <source>
        <strain evidence="4">JCM 16961</strain>
    </source>
</reference>
<evidence type="ECO:0000313" key="4">
    <source>
        <dbReference type="Proteomes" id="UP001501536"/>
    </source>
</evidence>
<name>A0ABP7DUM4_9MICC</name>
<dbReference type="Gene3D" id="3.40.50.1240">
    <property type="entry name" value="Phosphoglycerate mutase-like"/>
    <property type="match status" value="1"/>
</dbReference>
<dbReference type="Proteomes" id="UP001501536">
    <property type="component" value="Unassembled WGS sequence"/>
</dbReference>
<evidence type="ECO:0000256" key="2">
    <source>
        <dbReference type="ARBA" id="ARBA00023235"/>
    </source>
</evidence>
<evidence type="ECO:0000256" key="1">
    <source>
        <dbReference type="ARBA" id="ARBA00023152"/>
    </source>
</evidence>
<dbReference type="InterPro" id="IPR050275">
    <property type="entry name" value="PGM_Phosphatase"/>
</dbReference>
<dbReference type="PANTHER" id="PTHR48100">
    <property type="entry name" value="BROAD-SPECIFICITY PHOSPHATASE YOR283W-RELATED"/>
    <property type="match status" value="1"/>
</dbReference>
<keyword evidence="1" id="KW-0324">Glycolysis</keyword>
<dbReference type="CDD" id="cd07067">
    <property type="entry name" value="HP_PGM_like"/>
    <property type="match status" value="1"/>
</dbReference>
<keyword evidence="2" id="KW-0413">Isomerase</keyword>
<sequence>MAKRLVMVRHGETDWNAAGRLQGQVDIPLNEAGKAQAREAGEALARRAAEEGFVWDAVASSPLGRAVESAELIAEALGLELGDQDDDLVERAYGELEGRVGAEMDDEERQRLIVTAEPEAQVATRGAAALARIAAHHPGGNVVVVAHGTLIRLTANRILDQKTPRIPNGVAVEIDAARLAEFVASTGSNTPGTAEESEHQPTP</sequence>
<dbReference type="PANTHER" id="PTHR48100:SF1">
    <property type="entry name" value="HISTIDINE PHOSPHATASE FAMILY PROTEIN-RELATED"/>
    <property type="match status" value="1"/>
</dbReference>
<protein>
    <recommendedName>
        <fullName evidence="5">Histidine phosphatase family protein</fullName>
    </recommendedName>
</protein>
<organism evidence="3 4">
    <name type="scientific">Zhihengliuella alba</name>
    <dbReference type="NCBI Taxonomy" id="547018"/>
    <lineage>
        <taxon>Bacteria</taxon>
        <taxon>Bacillati</taxon>
        <taxon>Actinomycetota</taxon>
        <taxon>Actinomycetes</taxon>
        <taxon>Micrococcales</taxon>
        <taxon>Micrococcaceae</taxon>
        <taxon>Zhihengliuella</taxon>
    </lineage>
</organism>
<evidence type="ECO:0008006" key="5">
    <source>
        <dbReference type="Google" id="ProtNLM"/>
    </source>
</evidence>
<dbReference type="InterPro" id="IPR029033">
    <property type="entry name" value="His_PPase_superfam"/>
</dbReference>
<dbReference type="Pfam" id="PF00300">
    <property type="entry name" value="His_Phos_1"/>
    <property type="match status" value="1"/>
</dbReference>
<proteinExistence type="predicted"/>
<evidence type="ECO:0000313" key="3">
    <source>
        <dbReference type="EMBL" id="GAA3709333.1"/>
    </source>
</evidence>
<dbReference type="InterPro" id="IPR001345">
    <property type="entry name" value="PG/BPGM_mutase_AS"/>
</dbReference>
<dbReference type="PROSITE" id="PS00175">
    <property type="entry name" value="PG_MUTASE"/>
    <property type="match status" value="1"/>
</dbReference>
<keyword evidence="4" id="KW-1185">Reference proteome</keyword>